<reference evidence="9" key="1">
    <citation type="journal article" date="2014" name="Int. J. Syst. Evol. Microbiol.">
        <title>Complete genome sequence of Corynebacterium casei LMG S-19264T (=DSM 44701T), isolated from a smear-ripened cheese.</title>
        <authorList>
            <consortium name="US DOE Joint Genome Institute (JGI-PGF)"/>
            <person name="Walter F."/>
            <person name="Albersmeier A."/>
            <person name="Kalinowski J."/>
            <person name="Ruckert C."/>
        </authorList>
    </citation>
    <scope>NUCLEOTIDE SEQUENCE</scope>
    <source>
        <strain evidence="9">CGMCC 1.12924</strain>
    </source>
</reference>
<dbReference type="GO" id="GO:0030677">
    <property type="term" value="C:ribonuclease P complex"/>
    <property type="evidence" value="ECO:0007669"/>
    <property type="project" value="TreeGrafter"/>
</dbReference>
<dbReference type="GO" id="GO:0004526">
    <property type="term" value="F:ribonuclease P activity"/>
    <property type="evidence" value="ECO:0007669"/>
    <property type="project" value="UniProtKB-UniRule"/>
</dbReference>
<evidence type="ECO:0000256" key="2">
    <source>
        <dbReference type="ARBA" id="ARBA00022694"/>
    </source>
</evidence>
<dbReference type="InterPro" id="IPR000100">
    <property type="entry name" value="RNase_P"/>
</dbReference>
<evidence type="ECO:0000313" key="9">
    <source>
        <dbReference type="EMBL" id="GGD80391.1"/>
    </source>
</evidence>
<dbReference type="GO" id="GO:0000049">
    <property type="term" value="F:tRNA binding"/>
    <property type="evidence" value="ECO:0007669"/>
    <property type="project" value="UniProtKB-UniRule"/>
</dbReference>
<sequence length="125" mass="14678">MKFSYSKEEKLKSRKTIETLFTDGKSVGVFPLRVFYIEGEEPQSVPLKTAVSVSKRNFKNAVDRNYIKRLLRESYRLNKHQILNALDDQKYALLFLYVGKEKPNFKELNKTMNVLIDKLIQQTKS</sequence>
<dbReference type="PANTHER" id="PTHR33992">
    <property type="entry name" value="RIBONUCLEASE P PROTEIN COMPONENT"/>
    <property type="match status" value="1"/>
</dbReference>
<dbReference type="RefSeq" id="WP_188438364.1">
    <property type="nucleotide sequence ID" value="NZ_BMGK01000001.1"/>
</dbReference>
<comment type="similarity">
    <text evidence="7">Belongs to the RnpA family.</text>
</comment>
<dbReference type="EMBL" id="BMGK01000001">
    <property type="protein sequence ID" value="GGD80391.1"/>
    <property type="molecule type" value="Genomic_DNA"/>
</dbReference>
<keyword evidence="4 7" id="KW-0255">Endonuclease</keyword>
<evidence type="ECO:0000256" key="7">
    <source>
        <dbReference type="HAMAP-Rule" id="MF_00227"/>
    </source>
</evidence>
<dbReference type="GO" id="GO:0042781">
    <property type="term" value="F:3'-tRNA processing endoribonuclease activity"/>
    <property type="evidence" value="ECO:0007669"/>
    <property type="project" value="TreeGrafter"/>
</dbReference>
<protein>
    <recommendedName>
        <fullName evidence="7 8">Ribonuclease P protein component</fullName>
        <shortName evidence="7">RNase P protein</shortName>
        <shortName evidence="7">RNaseP protein</shortName>
        <ecNumber evidence="7 8">3.1.26.5</ecNumber>
    </recommendedName>
    <alternativeName>
        <fullName evidence="7">Protein C5</fullName>
    </alternativeName>
</protein>
<evidence type="ECO:0000256" key="3">
    <source>
        <dbReference type="ARBA" id="ARBA00022722"/>
    </source>
</evidence>
<dbReference type="Proteomes" id="UP000652231">
    <property type="component" value="Unassembled WGS sequence"/>
</dbReference>
<keyword evidence="3 7" id="KW-0540">Nuclease</keyword>
<comment type="catalytic activity">
    <reaction evidence="7">
        <text>Endonucleolytic cleavage of RNA, removing 5'-extranucleotides from tRNA precursor.</text>
        <dbReference type="EC" id="3.1.26.5"/>
    </reaction>
</comment>
<evidence type="ECO:0000256" key="4">
    <source>
        <dbReference type="ARBA" id="ARBA00022759"/>
    </source>
</evidence>
<dbReference type="HAMAP" id="MF_00227">
    <property type="entry name" value="RNase_P"/>
    <property type="match status" value="1"/>
</dbReference>
<dbReference type="Gene3D" id="3.30.230.10">
    <property type="match status" value="1"/>
</dbReference>
<dbReference type="SUPFAM" id="SSF54211">
    <property type="entry name" value="Ribosomal protein S5 domain 2-like"/>
    <property type="match status" value="1"/>
</dbReference>
<dbReference type="AlphaFoldDB" id="A0A8J2V7D6"/>
<keyword evidence="2 7" id="KW-0819">tRNA processing</keyword>
<comment type="subunit">
    <text evidence="7">Consists of a catalytic RNA component (M1 or rnpB) and a protein subunit.</text>
</comment>
<comment type="caution">
    <text evidence="9">The sequence shown here is derived from an EMBL/GenBank/DDBJ whole genome shotgun (WGS) entry which is preliminary data.</text>
</comment>
<evidence type="ECO:0000256" key="1">
    <source>
        <dbReference type="ARBA" id="ARBA00002663"/>
    </source>
</evidence>
<dbReference type="PANTHER" id="PTHR33992:SF1">
    <property type="entry name" value="RIBONUCLEASE P PROTEIN COMPONENT"/>
    <property type="match status" value="1"/>
</dbReference>
<dbReference type="Pfam" id="PF00825">
    <property type="entry name" value="Ribonuclease_P"/>
    <property type="match status" value="1"/>
</dbReference>
<evidence type="ECO:0000313" key="10">
    <source>
        <dbReference type="Proteomes" id="UP000652231"/>
    </source>
</evidence>
<accession>A0A8J2V7D6</accession>
<keyword evidence="6 7" id="KW-0694">RNA-binding</keyword>
<name>A0A8J2V7D6_9FLAO</name>
<dbReference type="InterPro" id="IPR014721">
    <property type="entry name" value="Ribsml_uS5_D2-typ_fold_subgr"/>
</dbReference>
<dbReference type="EC" id="3.1.26.5" evidence="7 8"/>
<dbReference type="PROSITE" id="PS00648">
    <property type="entry name" value="RIBONUCLEASE_P"/>
    <property type="match status" value="1"/>
</dbReference>
<dbReference type="InterPro" id="IPR020539">
    <property type="entry name" value="RNase_P_CS"/>
</dbReference>
<organism evidence="9 10">
    <name type="scientific">Planktosalinus lacus</name>
    <dbReference type="NCBI Taxonomy" id="1526573"/>
    <lineage>
        <taxon>Bacteria</taxon>
        <taxon>Pseudomonadati</taxon>
        <taxon>Bacteroidota</taxon>
        <taxon>Flavobacteriia</taxon>
        <taxon>Flavobacteriales</taxon>
        <taxon>Flavobacteriaceae</taxon>
        <taxon>Planktosalinus</taxon>
    </lineage>
</organism>
<comment type="function">
    <text evidence="1 7">RNaseP catalyzes the removal of the 5'-leader sequence from pre-tRNA to produce the mature 5'-terminus. It can also cleave other RNA substrates such as 4.5S RNA. The protein component plays an auxiliary but essential role in vivo by binding to the 5'-leader sequence and broadening the substrate specificity of the ribozyme.</text>
</comment>
<reference evidence="9" key="2">
    <citation type="submission" date="2020-09" db="EMBL/GenBank/DDBJ databases">
        <authorList>
            <person name="Sun Q."/>
            <person name="Zhou Y."/>
        </authorList>
    </citation>
    <scope>NUCLEOTIDE SEQUENCE</scope>
    <source>
        <strain evidence="9">CGMCC 1.12924</strain>
    </source>
</reference>
<keyword evidence="10" id="KW-1185">Reference proteome</keyword>
<evidence type="ECO:0000256" key="5">
    <source>
        <dbReference type="ARBA" id="ARBA00022801"/>
    </source>
</evidence>
<keyword evidence="5 7" id="KW-0378">Hydrolase</keyword>
<evidence type="ECO:0000256" key="6">
    <source>
        <dbReference type="ARBA" id="ARBA00022884"/>
    </source>
</evidence>
<dbReference type="InterPro" id="IPR020568">
    <property type="entry name" value="Ribosomal_Su5_D2-typ_SF"/>
</dbReference>
<dbReference type="NCBIfam" id="TIGR00188">
    <property type="entry name" value="rnpA"/>
    <property type="match status" value="1"/>
</dbReference>
<gene>
    <name evidence="7 9" type="primary">rnpA</name>
    <name evidence="9" type="ORF">GCM10011312_00860</name>
</gene>
<proteinExistence type="inferred from homology"/>
<evidence type="ECO:0000256" key="8">
    <source>
        <dbReference type="NCBIfam" id="TIGR00188"/>
    </source>
</evidence>
<dbReference type="GO" id="GO:0001682">
    <property type="term" value="P:tRNA 5'-leader removal"/>
    <property type="evidence" value="ECO:0007669"/>
    <property type="project" value="UniProtKB-UniRule"/>
</dbReference>